<proteinExistence type="predicted"/>
<organism evidence="3 4">
    <name type="scientific">Kryptolebias marmoratus</name>
    <name type="common">Mangrove killifish</name>
    <name type="synonym">Rivulus marmoratus</name>
    <dbReference type="NCBI Taxonomy" id="37003"/>
    <lineage>
        <taxon>Eukaryota</taxon>
        <taxon>Metazoa</taxon>
        <taxon>Chordata</taxon>
        <taxon>Craniata</taxon>
        <taxon>Vertebrata</taxon>
        <taxon>Euteleostomi</taxon>
        <taxon>Actinopterygii</taxon>
        <taxon>Neopterygii</taxon>
        <taxon>Teleostei</taxon>
        <taxon>Neoteleostei</taxon>
        <taxon>Acanthomorphata</taxon>
        <taxon>Ovalentaria</taxon>
        <taxon>Atherinomorphae</taxon>
        <taxon>Cyprinodontiformes</taxon>
        <taxon>Rivulidae</taxon>
        <taxon>Kryptolebias</taxon>
    </lineage>
</organism>
<dbReference type="Ensembl" id="ENSKMAT00000013177.1">
    <property type="protein sequence ID" value="ENSKMAP00000012982.1"/>
    <property type="gene ID" value="ENSKMAG00000009750.1"/>
</dbReference>
<dbReference type="GO" id="GO:0051015">
    <property type="term" value="F:actin filament binding"/>
    <property type="evidence" value="ECO:0007669"/>
    <property type="project" value="TreeGrafter"/>
</dbReference>
<sequence>MMSKAPRWHETLVNTKTNKFLHKHGEKNLAAGGGGKQASSGASKSSIHCGKSGRGGDSAAAGRRVSSGQQASNPVKPALRLRSSRSFSSLQSTSLTAAPFMRSSRSLSRLDQRSPDPDNTTAASSQRKKGRAAGRKILDSVRLTSSVEQISSSTKSQASSSAVFTASCHHHDSKETKQSKDGVYTLCAMTSGVRRNWVQAVLKNVRPGPPHELTSSFSERKEEQLEENGVTEQREEPQRDQILPQPPEGAQSSADVDSSSSPHPVSPSASPAPSPTAPWQPAEESEGAQLQIFVQNTKIGVTGASLRAEGFQRDSLSSAGILSVSEDCEEYPNAEQSSQHRDANKEEQRVSINPTKPAKDEEELPHEQQTVQLVKELQQTQRELSRIQQLNQNLQEELQQERKIHLGRLSFTQIGNSSSPEQALTLQQMQKINHNLHMELEALKRSQEEAREAELMRRVDLLAQQAQLLVTGDATALSQLHLEQDLQRFQEQKQEMERCTASLKSQLDVSEEKRKDAESQLLQLQQELQSQQNLQEEAEQLRKHLQEMSAQLCAYENAQAEKEARLQKHLVLLQASQERERRTLAASLAQAEQRSKDLQDKLGRAEQQLETFSKSQTLTREIEEAQRQLQEELACTVSAVQQLQEEREQLDQRCRELQNHLSEADREVSRLQDRLKTEETHYYNLEHSYERVCEDLQLSLGKVQQQESETQDIREGYERLLDRKEQELSEVLLKMEVLGNSLEETEVKLSELMKACTCSSSQPKGESSEPVEHKNKQQQTPEYFTVNESRMSSSQMSEVIQLNYRDPPEHARTRSHSADASFQYITSAGDNPEKFVSMIRLLETKLFVTEEKLRGLTHRLEGQQSHIGCQDPHLCSELTQSRANAQHLSLLLHSQAKQSQRFAQETENRCRMLVGRFQVALNIIQACRERLQATPVNIPDIERQLARAVGCLQQGEKDAGRVQHDSRHVFKEEGKILGDEKLAGAEGDFISDLTNSRPSHDMSGVEKYLIKELFVVEKMVSVLQNQNGICELSAAKNNTEDVALSYKSLISQRINFKAEERAASGRAGCDSGELLESVIGRFCAEAELIYAALKLQQRYESKAQVNGQEVEHQREALADISPSELASYEEQVKVDGRSSDEAAKLVKKEQSDDRKLVGEKEKGLLEKLVSRLQRRAKFLFHICQELTEGSVDHSGDNVTATDLNFFQEQVKLIYLSDRLYLDLEQEFQQAEESQNKLQALRKEREEQEMLNHALNQLQEDNSVLREELELAEHKIVSVETGNQRLLEDMQKIEDYQKEQMQKVETEFHEKIKELQQIHEEEMKQLHGYYSKSCVSKERQIKPCSEAPPLEEDSSASSDQAATGRKTEEGLWIQTLEVDAAAMREAYLKDLEKLQASCDQGFAAMEELHRKVIKDLQQQHQEQVAELLKEKDQLLQEETTATMAAIVAMRRSHKKELERSKQTQHIRESADVTELHIQYEKEIQLLHKELEMLSAQHTKKCLEISQLNQELQNERESVTQHQEENQELKMKQREADEMSQLPGSQSPVGPQVNDYYQMEMTLRAKEAEMQCLKQQALSLKEELEITRMDKAYAENKVKDLQQTNQHHESLRHLDQDSKFATWSPSRDASGRGVENSGATANYPPFPKKREKSSFLRQIRGIRSKSLKDGLSIQEKMKLFEPF</sequence>
<dbReference type="OMA" id="ISCQDPH"/>
<name>A0A3Q3FJ52_KRYMA</name>
<dbReference type="OrthoDB" id="9942268at2759"/>
<feature type="compositionally biased region" description="Low complexity" evidence="2">
    <location>
        <begin position="57"/>
        <end position="68"/>
    </location>
</feature>
<feature type="region of interest" description="Disordered" evidence="2">
    <location>
        <begin position="758"/>
        <end position="782"/>
    </location>
</feature>
<evidence type="ECO:0000256" key="1">
    <source>
        <dbReference type="SAM" id="Coils"/>
    </source>
</evidence>
<dbReference type="GeneID" id="108242927"/>
<dbReference type="PANTHER" id="PTHR17271">
    <property type="entry name" value="PLECKSTRIN HOMOLOGY PH DOMAIN-CONTAINING PROTEIN"/>
    <property type="match status" value="1"/>
</dbReference>
<dbReference type="KEGG" id="kmr:108242927"/>
<feature type="compositionally biased region" description="Basic and acidic residues" evidence="2">
    <location>
        <begin position="1602"/>
        <end position="1616"/>
    </location>
</feature>
<evidence type="ECO:0000313" key="3">
    <source>
        <dbReference type="Ensembl" id="ENSKMAP00000012982.1"/>
    </source>
</evidence>
<feature type="region of interest" description="Disordered" evidence="2">
    <location>
        <begin position="1344"/>
        <end position="1365"/>
    </location>
</feature>
<feature type="compositionally biased region" description="Basic and acidic residues" evidence="2">
    <location>
        <begin position="338"/>
        <end position="349"/>
    </location>
</feature>
<dbReference type="InterPro" id="IPR052223">
    <property type="entry name" value="Actin_Cytoskeleton_Reg"/>
</dbReference>
<reference evidence="3" key="1">
    <citation type="submission" date="2025-08" db="UniProtKB">
        <authorList>
            <consortium name="Ensembl"/>
        </authorList>
    </citation>
    <scope>IDENTIFICATION</scope>
</reference>
<dbReference type="PANTHER" id="PTHR17271:SF9">
    <property type="entry name" value="MYOSIN PHOSPHATASE RHO-INTERACTING PROTEIN"/>
    <property type="match status" value="1"/>
</dbReference>
<dbReference type="Proteomes" id="UP000264800">
    <property type="component" value="Unplaced"/>
</dbReference>
<dbReference type="RefSeq" id="XP_017283576.1">
    <property type="nucleotide sequence ID" value="XM_017428087.3"/>
</dbReference>
<reference evidence="3" key="2">
    <citation type="submission" date="2025-09" db="UniProtKB">
        <authorList>
            <consortium name="Ensembl"/>
        </authorList>
    </citation>
    <scope>IDENTIFICATION</scope>
</reference>
<feature type="coiled-coil region" evidence="1">
    <location>
        <begin position="479"/>
        <end position="681"/>
    </location>
</feature>
<feature type="compositionally biased region" description="Basic and acidic residues" evidence="2">
    <location>
        <begin position="1512"/>
        <end position="1535"/>
    </location>
</feature>
<evidence type="ECO:0000313" key="4">
    <source>
        <dbReference type="Proteomes" id="UP000264800"/>
    </source>
</evidence>
<dbReference type="GeneTree" id="ENSGT00940000155286"/>
<feature type="region of interest" description="Disordered" evidence="2">
    <location>
        <begin position="205"/>
        <end position="286"/>
    </location>
</feature>
<dbReference type="GO" id="GO:0015629">
    <property type="term" value="C:actin cytoskeleton"/>
    <property type="evidence" value="ECO:0007669"/>
    <property type="project" value="TreeGrafter"/>
</dbReference>
<evidence type="ECO:0000256" key="2">
    <source>
        <dbReference type="SAM" id="MobiDB-lite"/>
    </source>
</evidence>
<feature type="coiled-coil region" evidence="1">
    <location>
        <begin position="714"/>
        <end position="755"/>
    </location>
</feature>
<feature type="coiled-coil region" evidence="1">
    <location>
        <begin position="370"/>
        <end position="453"/>
    </location>
</feature>
<feature type="compositionally biased region" description="Low complexity" evidence="2">
    <location>
        <begin position="80"/>
        <end position="95"/>
    </location>
</feature>
<keyword evidence="4" id="KW-1185">Reference proteome</keyword>
<keyword evidence="1" id="KW-0175">Coiled coil</keyword>
<feature type="compositionally biased region" description="Low complexity" evidence="2">
    <location>
        <begin position="250"/>
        <end position="269"/>
    </location>
</feature>
<feature type="region of interest" description="Disordered" evidence="2">
    <location>
        <begin position="328"/>
        <end position="366"/>
    </location>
</feature>
<feature type="region of interest" description="Disordered" evidence="2">
    <location>
        <begin position="1512"/>
        <end position="1549"/>
    </location>
</feature>
<feature type="compositionally biased region" description="Low complexity" evidence="2">
    <location>
        <begin position="37"/>
        <end position="46"/>
    </location>
</feature>
<feature type="coiled-coil region" evidence="1">
    <location>
        <begin position="1220"/>
        <end position="1274"/>
    </location>
</feature>
<accession>A0A3Q3FJ52</accession>
<feature type="region of interest" description="Disordered" evidence="2">
    <location>
        <begin position="1"/>
        <end position="136"/>
    </location>
</feature>
<protein>
    <submittedName>
        <fullName evidence="3">Myosin-9-like</fullName>
    </submittedName>
</protein>
<dbReference type="STRING" id="37003.ENSKMAP00000012982"/>
<feature type="region of interest" description="Disordered" evidence="2">
    <location>
        <begin position="1602"/>
        <end position="1655"/>
    </location>
</feature>
<dbReference type="SUPFAM" id="SSF57997">
    <property type="entry name" value="Tropomyosin"/>
    <property type="match status" value="1"/>
</dbReference>
<feature type="compositionally biased region" description="Basic and acidic residues" evidence="2">
    <location>
        <begin position="766"/>
        <end position="775"/>
    </location>
</feature>